<name>A0A0F4JXJ7_9ACTN</name>
<proteinExistence type="predicted"/>
<evidence type="ECO:0000313" key="1">
    <source>
        <dbReference type="EMBL" id="KJY39097.1"/>
    </source>
</evidence>
<dbReference type="PATRIC" id="fig|68223.7.peg.5704"/>
<reference evidence="1 2" key="1">
    <citation type="submission" date="2015-02" db="EMBL/GenBank/DDBJ databases">
        <authorList>
            <person name="Ju K.-S."/>
            <person name="Doroghazi J.R."/>
            <person name="Metcalf W."/>
        </authorList>
    </citation>
    <scope>NUCLEOTIDE SEQUENCE [LARGE SCALE GENOMIC DNA]</scope>
    <source>
        <strain evidence="1 2">NRRL ISP-5550</strain>
    </source>
</reference>
<keyword evidence="2" id="KW-1185">Reference proteome</keyword>
<accession>A0A0F4JXJ7</accession>
<protein>
    <submittedName>
        <fullName evidence="1">Uncharacterized protein</fullName>
    </submittedName>
</protein>
<dbReference type="AlphaFoldDB" id="A0A0F4JXJ7"/>
<evidence type="ECO:0000313" key="2">
    <source>
        <dbReference type="Proteomes" id="UP000033551"/>
    </source>
</evidence>
<dbReference type="Proteomes" id="UP000033551">
    <property type="component" value="Unassembled WGS sequence"/>
</dbReference>
<comment type="caution">
    <text evidence="1">The sequence shown here is derived from an EMBL/GenBank/DDBJ whole genome shotgun (WGS) entry which is preliminary data.</text>
</comment>
<gene>
    <name evidence="1" type="ORF">VR44_02195</name>
</gene>
<dbReference type="EMBL" id="JZWV01000033">
    <property type="protein sequence ID" value="KJY39097.1"/>
    <property type="molecule type" value="Genomic_DNA"/>
</dbReference>
<organism evidence="1 2">
    <name type="scientific">Streptomyces katrae</name>
    <dbReference type="NCBI Taxonomy" id="68223"/>
    <lineage>
        <taxon>Bacteria</taxon>
        <taxon>Bacillati</taxon>
        <taxon>Actinomycetota</taxon>
        <taxon>Actinomycetes</taxon>
        <taxon>Kitasatosporales</taxon>
        <taxon>Streptomycetaceae</taxon>
        <taxon>Streptomyces</taxon>
    </lineage>
</organism>
<sequence>MLMTAVSLRAPGAGTAGPPDPLLLASLLRSVATPADGLEHVAVRPRDGRVELVLFQTVSEGLEPPASGDIICRRALEITQQLSGWTVETER</sequence>